<evidence type="ECO:0000313" key="7">
    <source>
        <dbReference type="EMBL" id="KAF7510550.1"/>
    </source>
</evidence>
<keyword evidence="3 5" id="KW-0479">Metal-binding</keyword>
<dbReference type="GO" id="GO:0016705">
    <property type="term" value="F:oxidoreductase activity, acting on paired donors, with incorporation or reduction of molecular oxygen"/>
    <property type="evidence" value="ECO:0007669"/>
    <property type="project" value="InterPro"/>
</dbReference>
<dbReference type="OrthoDB" id="3366823at2759"/>
<proteinExistence type="inferred from homology"/>
<dbReference type="GO" id="GO:0004497">
    <property type="term" value="F:monooxygenase activity"/>
    <property type="evidence" value="ECO:0007669"/>
    <property type="project" value="InterPro"/>
</dbReference>
<evidence type="ECO:0000313" key="8">
    <source>
        <dbReference type="Proteomes" id="UP000606974"/>
    </source>
</evidence>
<dbReference type="InterPro" id="IPR053007">
    <property type="entry name" value="CYP450_monoxygenase_sec-met"/>
</dbReference>
<comment type="cofactor">
    <cofactor evidence="1 5">
        <name>heme</name>
        <dbReference type="ChEBI" id="CHEBI:30413"/>
    </cofactor>
</comment>
<comment type="caution">
    <text evidence="7">The sequence shown here is derived from an EMBL/GenBank/DDBJ whole genome shotgun (WGS) entry which is preliminary data.</text>
</comment>
<dbReference type="Pfam" id="PF00067">
    <property type="entry name" value="p450"/>
    <property type="match status" value="1"/>
</dbReference>
<dbReference type="InterPro" id="IPR001128">
    <property type="entry name" value="Cyt_P450"/>
</dbReference>
<dbReference type="SUPFAM" id="SSF48264">
    <property type="entry name" value="Cytochrome P450"/>
    <property type="match status" value="1"/>
</dbReference>
<keyword evidence="8" id="KW-1185">Reference proteome</keyword>
<keyword evidence="6" id="KW-0472">Membrane</keyword>
<keyword evidence="4 5" id="KW-0408">Iron</keyword>
<evidence type="ECO:0000256" key="6">
    <source>
        <dbReference type="SAM" id="Phobius"/>
    </source>
</evidence>
<dbReference type="AlphaFoldDB" id="A0A8H7E6T2"/>
<accession>A0A8H7E6T2</accession>
<dbReference type="InterPro" id="IPR002403">
    <property type="entry name" value="Cyt_P450_E_grp-IV"/>
</dbReference>
<dbReference type="InterPro" id="IPR036396">
    <property type="entry name" value="Cyt_P450_sf"/>
</dbReference>
<evidence type="ECO:0008006" key="9">
    <source>
        <dbReference type="Google" id="ProtNLM"/>
    </source>
</evidence>
<dbReference type="Gene3D" id="1.10.630.10">
    <property type="entry name" value="Cytochrome P450"/>
    <property type="match status" value="1"/>
</dbReference>
<feature type="binding site" description="axial binding residue" evidence="5">
    <location>
        <position position="448"/>
    </location>
    <ligand>
        <name>heme</name>
        <dbReference type="ChEBI" id="CHEBI:30413"/>
    </ligand>
    <ligandPart>
        <name>Fe</name>
        <dbReference type="ChEBI" id="CHEBI:18248"/>
    </ligandPart>
</feature>
<keyword evidence="6" id="KW-0812">Transmembrane</keyword>
<evidence type="ECO:0000256" key="5">
    <source>
        <dbReference type="PIRSR" id="PIRSR602403-1"/>
    </source>
</evidence>
<evidence type="ECO:0000256" key="4">
    <source>
        <dbReference type="ARBA" id="ARBA00023004"/>
    </source>
</evidence>
<feature type="transmembrane region" description="Helical" evidence="6">
    <location>
        <begin position="12"/>
        <end position="35"/>
    </location>
</feature>
<dbReference type="PRINTS" id="PR00465">
    <property type="entry name" value="EP450IV"/>
</dbReference>
<dbReference type="GO" id="GO:0020037">
    <property type="term" value="F:heme binding"/>
    <property type="evidence" value="ECO:0007669"/>
    <property type="project" value="InterPro"/>
</dbReference>
<reference evidence="7" key="1">
    <citation type="submission" date="2020-02" db="EMBL/GenBank/DDBJ databases">
        <authorList>
            <person name="Palmer J.M."/>
        </authorList>
    </citation>
    <scope>NUCLEOTIDE SEQUENCE</scope>
    <source>
        <strain evidence="7">EPUS1.4</strain>
        <tissue evidence="7">Thallus</tissue>
    </source>
</reference>
<organism evidence="7 8">
    <name type="scientific">Endocarpon pusillum</name>
    <dbReference type="NCBI Taxonomy" id="364733"/>
    <lineage>
        <taxon>Eukaryota</taxon>
        <taxon>Fungi</taxon>
        <taxon>Dikarya</taxon>
        <taxon>Ascomycota</taxon>
        <taxon>Pezizomycotina</taxon>
        <taxon>Eurotiomycetes</taxon>
        <taxon>Chaetothyriomycetidae</taxon>
        <taxon>Verrucariales</taxon>
        <taxon>Verrucariaceae</taxon>
        <taxon>Endocarpon</taxon>
    </lineage>
</organism>
<comment type="similarity">
    <text evidence="2">Belongs to the cytochrome P450 family.</text>
</comment>
<dbReference type="PANTHER" id="PTHR47582:SF1">
    <property type="entry name" value="P450, PUTATIVE (EUROFUNG)-RELATED"/>
    <property type="match status" value="1"/>
</dbReference>
<dbReference type="EMBL" id="JAACFV010000029">
    <property type="protein sequence ID" value="KAF7510550.1"/>
    <property type="molecule type" value="Genomic_DNA"/>
</dbReference>
<evidence type="ECO:0000256" key="3">
    <source>
        <dbReference type="ARBA" id="ARBA00022723"/>
    </source>
</evidence>
<keyword evidence="5" id="KW-0349">Heme</keyword>
<dbReference type="Proteomes" id="UP000606974">
    <property type="component" value="Unassembled WGS sequence"/>
</dbReference>
<dbReference type="GO" id="GO:0005506">
    <property type="term" value="F:iron ion binding"/>
    <property type="evidence" value="ECO:0007669"/>
    <property type="project" value="InterPro"/>
</dbReference>
<gene>
    <name evidence="7" type="ORF">GJ744_006396</name>
</gene>
<evidence type="ECO:0000256" key="1">
    <source>
        <dbReference type="ARBA" id="ARBA00001971"/>
    </source>
</evidence>
<keyword evidence="6" id="KW-1133">Transmembrane helix</keyword>
<protein>
    <recommendedName>
        <fullName evidence="9">Cytochrome P450</fullName>
    </recommendedName>
</protein>
<sequence>MFVIYSLGTRISWMVMDLFNLLTIAVLVLAIYYFLQFLTPKLDPREPPLISAKIPFIGHVVGLLRYGVPYYAKASAKHPLHPLPAYTLDLFFTKLYVVNSASLVSAVQRHHKTISFDPFLTAAANRLSGITGDGLKLLQETESGGGGINNKVLHSMHPALLGPGLDVMNKNMINNLKASIDGLESGQTSFDLHQWCRHAIGVASTDAVYGTLSPYKDQDIERALWDYESNLSVLLLRILPKITARKAFQAREMIVASFVKYYEAGGQENSSQMTYGRWKTQYDAGATTEDIARLETAAGIGILSNTVPSTFWTLFEIYSRPELLGRLREEISKNALHVDGSSAIHTVDLADIKDQCPLLLSTFQETLRLRSNGAPTRLVYKDIVLNDQYLLKAGRVLQMPSECINRESSTWGATSSEFNPSRFMANGEQKPTNRATGFMSFGASPNICPGRHFATGEIVAMVAMLLLRYDITPINGHWIRPKLNPRAIAASVTPPIEEFRVTVWPRKEFKGTNWAFSVTEGKGRYPLVTG</sequence>
<evidence type="ECO:0000256" key="2">
    <source>
        <dbReference type="ARBA" id="ARBA00010617"/>
    </source>
</evidence>
<dbReference type="PANTHER" id="PTHR47582">
    <property type="entry name" value="P450, PUTATIVE (EUROFUNG)-RELATED"/>
    <property type="match status" value="1"/>
</dbReference>
<dbReference type="CDD" id="cd11040">
    <property type="entry name" value="CYP7_CYP8-like"/>
    <property type="match status" value="1"/>
</dbReference>
<name>A0A8H7E6T2_9EURO</name>